<comment type="subcellular location">
    <subcellularLocation>
        <location evidence="1">Nucleus inner membrane</location>
        <topology evidence="1">Multi-pass membrane protein</topology>
    </subcellularLocation>
</comment>
<evidence type="ECO:0000256" key="4">
    <source>
        <dbReference type="ARBA" id="ARBA00022989"/>
    </source>
</evidence>
<feature type="compositionally biased region" description="Polar residues" evidence="7">
    <location>
        <begin position="407"/>
        <end position="417"/>
    </location>
</feature>
<dbReference type="WBParaSite" id="ACRNAN_scaffold1538.g9394.t1">
    <property type="protein sequence ID" value="ACRNAN_scaffold1538.g9394.t1"/>
    <property type="gene ID" value="ACRNAN_scaffold1538.g9394"/>
</dbReference>
<reference evidence="11" key="1">
    <citation type="submission" date="2022-11" db="UniProtKB">
        <authorList>
            <consortium name="WormBaseParasite"/>
        </authorList>
    </citation>
    <scope>IDENTIFICATION</scope>
</reference>
<organism evidence="10 11">
    <name type="scientific">Acrobeloides nanus</name>
    <dbReference type="NCBI Taxonomy" id="290746"/>
    <lineage>
        <taxon>Eukaryota</taxon>
        <taxon>Metazoa</taxon>
        <taxon>Ecdysozoa</taxon>
        <taxon>Nematoda</taxon>
        <taxon>Chromadorea</taxon>
        <taxon>Rhabditida</taxon>
        <taxon>Tylenchina</taxon>
        <taxon>Cephalobomorpha</taxon>
        <taxon>Cephaloboidea</taxon>
        <taxon>Cephalobidae</taxon>
        <taxon>Acrobeloides</taxon>
    </lineage>
</organism>
<feature type="region of interest" description="Disordered" evidence="7">
    <location>
        <begin position="397"/>
        <end position="424"/>
    </location>
</feature>
<evidence type="ECO:0000256" key="2">
    <source>
        <dbReference type="ARBA" id="ARBA00007600"/>
    </source>
</evidence>
<evidence type="ECO:0000256" key="1">
    <source>
        <dbReference type="ARBA" id="ARBA00004473"/>
    </source>
</evidence>
<feature type="domain" description="Ima1 N-terminal" evidence="9">
    <location>
        <begin position="5"/>
        <end position="115"/>
    </location>
</feature>
<feature type="compositionally biased region" description="Low complexity" evidence="7">
    <location>
        <begin position="447"/>
        <end position="463"/>
    </location>
</feature>
<keyword evidence="4 8" id="KW-1133">Transmembrane helix</keyword>
<keyword evidence="10" id="KW-1185">Reference proteome</keyword>
<keyword evidence="3 8" id="KW-0812">Transmembrane</keyword>
<evidence type="ECO:0000313" key="10">
    <source>
        <dbReference type="Proteomes" id="UP000887540"/>
    </source>
</evidence>
<dbReference type="PANTHER" id="PTHR28646">
    <property type="entry name" value="TRANSMEMBRANE PROTEIN 201"/>
    <property type="match status" value="1"/>
</dbReference>
<evidence type="ECO:0000259" key="9">
    <source>
        <dbReference type="Pfam" id="PF09779"/>
    </source>
</evidence>
<evidence type="ECO:0000256" key="3">
    <source>
        <dbReference type="ARBA" id="ARBA00022692"/>
    </source>
</evidence>
<name>A0A914CX37_9BILA</name>
<evidence type="ECO:0000256" key="8">
    <source>
        <dbReference type="SAM" id="Phobius"/>
    </source>
</evidence>
<dbReference type="InterPro" id="IPR040041">
    <property type="entry name" value="TMEM201"/>
</dbReference>
<dbReference type="GO" id="GO:0051015">
    <property type="term" value="F:actin filament binding"/>
    <property type="evidence" value="ECO:0007669"/>
    <property type="project" value="TreeGrafter"/>
</dbReference>
<dbReference type="Proteomes" id="UP000887540">
    <property type="component" value="Unplaced"/>
</dbReference>
<dbReference type="GO" id="GO:0005521">
    <property type="term" value="F:lamin binding"/>
    <property type="evidence" value="ECO:0007669"/>
    <property type="project" value="TreeGrafter"/>
</dbReference>
<accession>A0A914CX37</accession>
<evidence type="ECO:0000313" key="11">
    <source>
        <dbReference type="WBParaSite" id="ACRNAN_scaffold1538.g9394.t1"/>
    </source>
</evidence>
<protein>
    <submittedName>
        <fullName evidence="11">Ima1 N-terminal domain-containing protein</fullName>
    </submittedName>
</protein>
<evidence type="ECO:0000256" key="7">
    <source>
        <dbReference type="SAM" id="MobiDB-lite"/>
    </source>
</evidence>
<sequence>MDTWVHHPYVNSFVCPNCQQYNGFREDGDYNCCISSQFYAPEQPKRYCTTTSPDLLNSSRGHVNGLCERCNKNQQIIVERLNKFEAIDEENYFDELETYKYRLNKAYPLCRRCETYTAKKLLDVQAKFSTPKRSVKSTKTFSTKTFSIGGKTASIVGSVKRSISGSIFGDEHVSHVSSTKLKQHNHTGKRLFASGFITNCVNSANLGLAILMFLAGIEKLQANAEFSFLDVEKWLPHSVLGVLPLAQENLCSLALLAFLMHAYGVNRSKSRFTFNDLLAYPSWLVLVILSWKPEPSQDILLCQFGMISFLNIITVALVLLPKKRKHRKRPNTIFSAFSTASTPASQCSSIISRHRSPIFQHENSIATWLDKTGTTDNMSSRESTPSRELGKKLIGLTLNGEDEESNGRSMISPSAVSPSRVPKRQGPFSSLTFNTFAQKRLNSGLPTKTSSTSSAFSVSTTTSGGSLLEFGLN</sequence>
<feature type="transmembrane region" description="Helical" evidence="8">
    <location>
        <begin position="237"/>
        <end position="260"/>
    </location>
</feature>
<keyword evidence="5 8" id="KW-0472">Membrane</keyword>
<comment type="similarity">
    <text evidence="2">Belongs to the TMEM201 family.</text>
</comment>
<feature type="transmembrane region" description="Helical" evidence="8">
    <location>
        <begin position="297"/>
        <end position="320"/>
    </location>
</feature>
<feature type="transmembrane region" description="Helical" evidence="8">
    <location>
        <begin position="272"/>
        <end position="291"/>
    </location>
</feature>
<dbReference type="PANTHER" id="PTHR28646:SF1">
    <property type="entry name" value="TRANSMEMBRANE PROTEIN 201"/>
    <property type="match status" value="1"/>
</dbReference>
<dbReference type="AlphaFoldDB" id="A0A914CX37"/>
<evidence type="ECO:0000256" key="6">
    <source>
        <dbReference type="ARBA" id="ARBA00023242"/>
    </source>
</evidence>
<proteinExistence type="inferred from homology"/>
<evidence type="ECO:0000256" key="5">
    <source>
        <dbReference type="ARBA" id="ARBA00023136"/>
    </source>
</evidence>
<dbReference type="InterPro" id="IPR018617">
    <property type="entry name" value="Ima1_N"/>
</dbReference>
<dbReference type="Pfam" id="PF09779">
    <property type="entry name" value="Ima1_N"/>
    <property type="match status" value="1"/>
</dbReference>
<dbReference type="GO" id="GO:0005637">
    <property type="term" value="C:nuclear inner membrane"/>
    <property type="evidence" value="ECO:0007669"/>
    <property type="project" value="UniProtKB-SubCell"/>
</dbReference>
<feature type="transmembrane region" description="Helical" evidence="8">
    <location>
        <begin position="191"/>
        <end position="217"/>
    </location>
</feature>
<dbReference type="GO" id="GO:0030473">
    <property type="term" value="P:nuclear migration along microtubule"/>
    <property type="evidence" value="ECO:0007669"/>
    <property type="project" value="TreeGrafter"/>
</dbReference>
<feature type="region of interest" description="Disordered" evidence="7">
    <location>
        <begin position="444"/>
        <end position="463"/>
    </location>
</feature>
<keyword evidence="6" id="KW-0539">Nucleus</keyword>